<dbReference type="AlphaFoldDB" id="A0A1W1I7X7"/>
<evidence type="ECO:0000313" key="2">
    <source>
        <dbReference type="EMBL" id="SLM49117.1"/>
    </source>
</evidence>
<dbReference type="Proteomes" id="UP000192042">
    <property type="component" value="Chromosome I"/>
</dbReference>
<feature type="compositionally biased region" description="Basic and acidic residues" evidence="1">
    <location>
        <begin position="1"/>
        <end position="10"/>
    </location>
</feature>
<dbReference type="STRING" id="1325564.NSJP_2950"/>
<gene>
    <name evidence="2" type="ORF">NSJP_2950</name>
</gene>
<dbReference type="KEGG" id="nja:NSJP_2950"/>
<protein>
    <submittedName>
        <fullName evidence="2">Uncharacterized protein</fullName>
    </submittedName>
</protein>
<sequence length="74" mass="7990">MLPVTDRRSPVNEPPVRPSPVDKAKVEVINTAVRSLIRLIKTLSLHGGVHGSPGATSTTADPQAPIRKFRVLQD</sequence>
<evidence type="ECO:0000313" key="3">
    <source>
        <dbReference type="Proteomes" id="UP000192042"/>
    </source>
</evidence>
<name>A0A1W1I7X7_9BACT</name>
<feature type="region of interest" description="Disordered" evidence="1">
    <location>
        <begin position="1"/>
        <end position="21"/>
    </location>
</feature>
<reference evidence="2 3" key="1">
    <citation type="submission" date="2017-03" db="EMBL/GenBank/DDBJ databases">
        <authorList>
            <person name="Afonso C.L."/>
            <person name="Miller P.J."/>
            <person name="Scott M.A."/>
            <person name="Spackman E."/>
            <person name="Goraichik I."/>
            <person name="Dimitrov K.M."/>
            <person name="Suarez D.L."/>
            <person name="Swayne D.E."/>
        </authorList>
    </citation>
    <scope>NUCLEOTIDE SEQUENCE [LARGE SCALE GENOMIC DNA]</scope>
    <source>
        <strain evidence="2">Genome sequencing of Nitrospira japonica strain NJ11</strain>
    </source>
</reference>
<organism evidence="2 3">
    <name type="scientific">Nitrospira japonica</name>
    <dbReference type="NCBI Taxonomy" id="1325564"/>
    <lineage>
        <taxon>Bacteria</taxon>
        <taxon>Pseudomonadati</taxon>
        <taxon>Nitrospirota</taxon>
        <taxon>Nitrospiria</taxon>
        <taxon>Nitrospirales</taxon>
        <taxon>Nitrospiraceae</taxon>
        <taxon>Nitrospira</taxon>
    </lineage>
</organism>
<proteinExistence type="predicted"/>
<keyword evidence="3" id="KW-1185">Reference proteome</keyword>
<accession>A0A1W1I7X7</accession>
<feature type="region of interest" description="Disordered" evidence="1">
    <location>
        <begin position="47"/>
        <end position="74"/>
    </location>
</feature>
<evidence type="ECO:0000256" key="1">
    <source>
        <dbReference type="SAM" id="MobiDB-lite"/>
    </source>
</evidence>
<dbReference type="EMBL" id="LT828648">
    <property type="protein sequence ID" value="SLM49117.1"/>
    <property type="molecule type" value="Genomic_DNA"/>
</dbReference>